<name>F4HCJ4_GALAU</name>
<evidence type="ECO:0000313" key="2">
    <source>
        <dbReference type="Proteomes" id="UP000006908"/>
    </source>
</evidence>
<dbReference type="Proteomes" id="UP000006908">
    <property type="component" value="Chromosome"/>
</dbReference>
<dbReference type="KEGG" id="gan:UMN179_00505"/>
<reference evidence="1 2" key="1">
    <citation type="journal article" date="2011" name="J. Bacteriol.">
        <title>Complete genome sequence of Gallibacterium anatis strain UMN179, isolated from a laying hen with peritonitis.</title>
        <authorList>
            <person name="Johnson T.J."/>
            <person name="Fernandez-Alarcon C."/>
            <person name="Bojesen A.M."/>
            <person name="Nolan L.K."/>
            <person name="Trampel D.W."/>
            <person name="Seemann T."/>
        </authorList>
    </citation>
    <scope>NUCLEOTIDE SEQUENCE [LARGE SCALE GENOMIC DNA]</scope>
    <source>
        <strain evidence="1 2">UMN179</strain>
    </source>
</reference>
<evidence type="ECO:0000313" key="1">
    <source>
        <dbReference type="EMBL" id="AEC16541.1"/>
    </source>
</evidence>
<dbReference type="EMBL" id="CP002667">
    <property type="protein sequence ID" value="AEC16541.1"/>
    <property type="molecule type" value="Genomic_DNA"/>
</dbReference>
<protein>
    <submittedName>
        <fullName evidence="1">Uncharacterized protein</fullName>
    </submittedName>
</protein>
<accession>F4HCJ4</accession>
<sequence length="44" mass="5367">MNISFFCKMWRETDHVKTILTEIFSVNYSGFQFSKMKNKVNFRL</sequence>
<dbReference type="STRING" id="1005058.UMN179_00505"/>
<dbReference type="HOGENOM" id="CLU_3216681_0_0_6"/>
<organism evidence="1 2">
    <name type="scientific">Gallibacterium anatis (strain UMN179)</name>
    <name type="common">Pasteurella anatis</name>
    <dbReference type="NCBI Taxonomy" id="1005058"/>
    <lineage>
        <taxon>Bacteria</taxon>
        <taxon>Pseudomonadati</taxon>
        <taxon>Pseudomonadota</taxon>
        <taxon>Gammaproteobacteria</taxon>
        <taxon>Pasteurellales</taxon>
        <taxon>Pasteurellaceae</taxon>
        <taxon>Gallibacterium</taxon>
    </lineage>
</organism>
<gene>
    <name evidence="1" type="ordered locus">UMN179_00505</name>
</gene>
<proteinExistence type="predicted"/>
<dbReference type="AlphaFoldDB" id="F4HCJ4"/>